<dbReference type="Pfam" id="PF07664">
    <property type="entry name" value="FeoB_C"/>
    <property type="match status" value="1"/>
</dbReference>
<keyword evidence="6 13" id="KW-0547">Nucleotide-binding</keyword>
<evidence type="ECO:0000256" key="4">
    <source>
        <dbReference type="ARBA" id="ARBA00022496"/>
    </source>
</evidence>
<dbReference type="GO" id="GO:0005525">
    <property type="term" value="F:GTP binding"/>
    <property type="evidence" value="ECO:0007669"/>
    <property type="project" value="UniProtKB-KW"/>
</dbReference>
<evidence type="ECO:0000256" key="14">
    <source>
        <dbReference type="PIRSR" id="PIRSR603373-2"/>
    </source>
</evidence>
<dbReference type="NCBIfam" id="TIGR00231">
    <property type="entry name" value="small_GTP"/>
    <property type="match status" value="1"/>
</dbReference>
<feature type="domain" description="FeoB-type G" evidence="16">
    <location>
        <begin position="21"/>
        <end position="188"/>
    </location>
</feature>
<dbReference type="InterPro" id="IPR030389">
    <property type="entry name" value="G_FEOB_dom"/>
</dbReference>
<keyword evidence="14" id="KW-0479">Metal-binding</keyword>
<evidence type="ECO:0000256" key="15">
    <source>
        <dbReference type="RuleBase" id="RU362098"/>
    </source>
</evidence>
<dbReference type="InterPro" id="IPR005225">
    <property type="entry name" value="Small_GTP-bd"/>
</dbReference>
<feature type="transmembrane region" description="Helical" evidence="15">
    <location>
        <begin position="246"/>
        <end position="267"/>
    </location>
</feature>
<feature type="binding site" evidence="14">
    <location>
        <position position="43"/>
    </location>
    <ligand>
        <name>Mg(2+)</name>
        <dbReference type="ChEBI" id="CHEBI:18420"/>
        <label>2</label>
    </ligand>
</feature>
<dbReference type="CDD" id="cd01879">
    <property type="entry name" value="FeoB"/>
    <property type="match status" value="1"/>
</dbReference>
<feature type="binding site" evidence="13">
    <location>
        <begin position="28"/>
        <end position="35"/>
    </location>
    <ligand>
        <name>GTP</name>
        <dbReference type="ChEBI" id="CHEBI:37565"/>
        <label>1</label>
    </ligand>
</feature>
<dbReference type="InterPro" id="IPR011640">
    <property type="entry name" value="Fe2_transport_prot_B_C"/>
</dbReference>
<evidence type="ECO:0000313" key="18">
    <source>
        <dbReference type="Proteomes" id="UP000739538"/>
    </source>
</evidence>
<dbReference type="PANTHER" id="PTHR43185">
    <property type="entry name" value="FERROUS IRON TRANSPORT PROTEIN B"/>
    <property type="match status" value="1"/>
</dbReference>
<keyword evidence="4 15" id="KW-0410">Iron transport</keyword>
<sequence length="693" mass="74181">MIELTDAVRTKVSAPRPSAQHASIALIGNPNAGKTSLFNRITGMRARTANFSGTTVEHREAPAILGPRRVQFIDLPGLYSLDAVTLEEQVARAALTGELEGATKPDVVVLVVDATRLERNLFLASQVLELQRPTLLALNMMDEARRLGIQIDLQGLAEEVGCKVLPVSARTGEGVDALQDAIGELLDAQAVPKVDSMLHACDACGGCRYAARYHWAERVADRSVVRPATSHGQMTESIDRILTHPIAGILAVAAVMTVLFLLIFWIAQYPMEMIDGLFTWASETVARFIPSGDFQSLIVDGVIPGVGGMLVFLPQIVLLFFLLALLEDSGYMARAAFVMDKLMHKVGLPGKAFVPMLSGHACAIPAIMSTRVIEDHRDRLATILVVPLMSCSARVPVYAMVIALLFPKSPLQASLTFVGAYSLGVVAALVAGFVLKRTILKGQTRAMVIELPNYRMPNLRDAVLLTLDRAWVFVKNAGTIILAISVGLWVLATYPKTDTAALDSAGHAPAAAEVDVAVSGSGAGAGSGSLSGADAAVPPSGNLASLSEAEVQRVQLENSALGRIGHFIEPVFRPLGFNWEIGIGVLTSFAAREVIVSTLAVVYGLGEDGAEGGSLYDALRASKWPDGTPVFGFATCLSLLVFYVLAMQCLPTNAVTRRETRSWKWPLFQIGYMSVLAYGAAFVTYHLANWFVG</sequence>
<keyword evidence="7 15" id="KW-1133">Transmembrane helix</keyword>
<feature type="transmembrane region" description="Helical" evidence="15">
    <location>
        <begin position="630"/>
        <end position="650"/>
    </location>
</feature>
<dbReference type="InterPro" id="IPR050860">
    <property type="entry name" value="FeoB_GTPase"/>
</dbReference>
<keyword evidence="2 15" id="KW-0813">Transport</keyword>
<feature type="binding site" evidence="13">
    <location>
        <begin position="139"/>
        <end position="142"/>
    </location>
    <ligand>
        <name>GTP</name>
        <dbReference type="ChEBI" id="CHEBI:37565"/>
        <label>1</label>
    </ligand>
</feature>
<dbReference type="SUPFAM" id="SSF52540">
    <property type="entry name" value="P-loop containing nucleoside triphosphate hydrolases"/>
    <property type="match status" value="1"/>
</dbReference>
<feature type="transmembrane region" description="Helical" evidence="15">
    <location>
        <begin position="470"/>
        <end position="492"/>
    </location>
</feature>
<evidence type="ECO:0000256" key="7">
    <source>
        <dbReference type="ARBA" id="ARBA00022989"/>
    </source>
</evidence>
<dbReference type="InterPro" id="IPR027417">
    <property type="entry name" value="P-loop_NTPase"/>
</dbReference>
<evidence type="ECO:0000256" key="8">
    <source>
        <dbReference type="ARBA" id="ARBA00023004"/>
    </source>
</evidence>
<comment type="caution">
    <text evidence="17">The sequence shown here is derived from an EMBL/GenBank/DDBJ whole genome shotgun (WGS) entry which is preliminary data.</text>
</comment>
<evidence type="ECO:0000256" key="2">
    <source>
        <dbReference type="ARBA" id="ARBA00022448"/>
    </source>
</evidence>
<comment type="caution">
    <text evidence="15">Lacks conserved residue(s) required for the propagation of feature annotation.</text>
</comment>
<protein>
    <recommendedName>
        <fullName evidence="12 15">Ferrous iron transport protein B</fullName>
    </recommendedName>
</protein>
<evidence type="ECO:0000256" key="5">
    <source>
        <dbReference type="ARBA" id="ARBA00022692"/>
    </source>
</evidence>
<keyword evidence="14" id="KW-0460">Magnesium</keyword>
<evidence type="ECO:0000256" key="6">
    <source>
        <dbReference type="ARBA" id="ARBA00022741"/>
    </source>
</evidence>
<organism evidence="17 18">
    <name type="scientific">Eiseniibacteriota bacterium</name>
    <dbReference type="NCBI Taxonomy" id="2212470"/>
    <lineage>
        <taxon>Bacteria</taxon>
        <taxon>Candidatus Eiseniibacteriota</taxon>
    </lineage>
</organism>
<evidence type="ECO:0000256" key="13">
    <source>
        <dbReference type="PIRSR" id="PIRSR603373-1"/>
    </source>
</evidence>
<evidence type="ECO:0000313" key="17">
    <source>
        <dbReference type="EMBL" id="MCA9758487.1"/>
    </source>
</evidence>
<feature type="binding site" evidence="14">
    <location>
        <position position="39"/>
    </location>
    <ligand>
        <name>Mg(2+)</name>
        <dbReference type="ChEBI" id="CHEBI:18420"/>
        <label>2</label>
    </ligand>
</feature>
<dbReference type="Pfam" id="PF02421">
    <property type="entry name" value="FeoB_N"/>
    <property type="match status" value="1"/>
</dbReference>
<dbReference type="NCBIfam" id="TIGR00437">
    <property type="entry name" value="feoB"/>
    <property type="match status" value="1"/>
</dbReference>
<keyword evidence="3" id="KW-1003">Cell membrane</keyword>
<proteinExistence type="inferred from homology"/>
<dbReference type="EMBL" id="JAGQHS010000178">
    <property type="protein sequence ID" value="MCA9758487.1"/>
    <property type="molecule type" value="Genomic_DNA"/>
</dbReference>
<dbReference type="GO" id="GO:0015093">
    <property type="term" value="F:ferrous iron transmembrane transporter activity"/>
    <property type="evidence" value="ECO:0007669"/>
    <property type="project" value="UniProtKB-UniRule"/>
</dbReference>
<name>A0A956NGP6_UNCEI</name>
<feature type="transmembrane region" description="Helical" evidence="15">
    <location>
        <begin position="297"/>
        <end position="326"/>
    </location>
</feature>
<keyword evidence="11 15" id="KW-0472">Membrane</keyword>
<evidence type="ECO:0000256" key="11">
    <source>
        <dbReference type="ARBA" id="ARBA00023136"/>
    </source>
</evidence>
<dbReference type="InterPro" id="IPR011642">
    <property type="entry name" value="Gate_dom"/>
</dbReference>
<reference evidence="17" key="1">
    <citation type="submission" date="2020-04" db="EMBL/GenBank/DDBJ databases">
        <authorList>
            <person name="Zhang T."/>
        </authorList>
    </citation>
    <scope>NUCLEOTIDE SEQUENCE</scope>
    <source>
        <strain evidence="17">HKST-UBA02</strain>
    </source>
</reference>
<feature type="binding site" evidence="13">
    <location>
        <begin position="53"/>
        <end position="57"/>
    </location>
    <ligand>
        <name>GTP</name>
        <dbReference type="ChEBI" id="CHEBI:37565"/>
        <label>1</label>
    </ligand>
</feature>
<feature type="transmembrane region" description="Helical" evidence="15">
    <location>
        <begin position="670"/>
        <end position="688"/>
    </location>
</feature>
<comment type="function">
    <text evidence="15">Probable transporter of a GTP-driven Fe(2+) uptake system.</text>
</comment>
<dbReference type="Pfam" id="PF07670">
    <property type="entry name" value="Gate"/>
    <property type="match status" value="2"/>
</dbReference>
<feature type="transmembrane region" description="Helical" evidence="15">
    <location>
        <begin position="412"/>
        <end position="435"/>
    </location>
</feature>
<dbReference type="InterPro" id="IPR003373">
    <property type="entry name" value="Fe2_transport_prot-B"/>
</dbReference>
<gene>
    <name evidence="17" type="primary">feoB</name>
    <name evidence="17" type="ORF">KDA27_22005</name>
</gene>
<feature type="binding site" evidence="14">
    <location>
        <position position="42"/>
    </location>
    <ligand>
        <name>Mg(2+)</name>
        <dbReference type="ChEBI" id="CHEBI:18420"/>
        <label>2</label>
    </ligand>
</feature>
<keyword evidence="10 13" id="KW-0342">GTP-binding</keyword>
<keyword evidence="5 15" id="KW-0812">Transmembrane</keyword>
<feature type="transmembrane region" description="Helical" evidence="15">
    <location>
        <begin position="380"/>
        <end position="406"/>
    </location>
</feature>
<evidence type="ECO:0000256" key="9">
    <source>
        <dbReference type="ARBA" id="ARBA00023065"/>
    </source>
</evidence>
<feature type="binding site" evidence="13">
    <location>
        <begin position="74"/>
        <end position="77"/>
    </location>
    <ligand>
        <name>GTP</name>
        <dbReference type="ChEBI" id="CHEBI:37565"/>
        <label>1</label>
    </ligand>
</feature>
<evidence type="ECO:0000256" key="3">
    <source>
        <dbReference type="ARBA" id="ARBA00022475"/>
    </source>
</evidence>
<keyword evidence="9" id="KW-0406">Ion transport</keyword>
<comment type="similarity">
    <text evidence="15">Belongs to the TRAFAC class TrmE-Era-EngA-EngB-Septin-like GTPase superfamily. FeoB GTPase (TC 9.A.8) family.</text>
</comment>
<dbReference type="PROSITE" id="PS51711">
    <property type="entry name" value="G_FEOB"/>
    <property type="match status" value="1"/>
</dbReference>
<accession>A0A956NGP6</accession>
<evidence type="ECO:0000256" key="10">
    <source>
        <dbReference type="ARBA" id="ARBA00023134"/>
    </source>
</evidence>
<dbReference type="AlphaFoldDB" id="A0A956NGP6"/>
<reference evidence="17" key="2">
    <citation type="journal article" date="2021" name="Microbiome">
        <title>Successional dynamics and alternative stable states in a saline activated sludge microbial community over 9 years.</title>
        <authorList>
            <person name="Wang Y."/>
            <person name="Ye J."/>
            <person name="Ju F."/>
            <person name="Liu L."/>
            <person name="Boyd J.A."/>
            <person name="Deng Y."/>
            <person name="Parks D.H."/>
            <person name="Jiang X."/>
            <person name="Yin X."/>
            <person name="Woodcroft B.J."/>
            <person name="Tyson G.W."/>
            <person name="Hugenholtz P."/>
            <person name="Polz M.F."/>
            <person name="Zhang T."/>
        </authorList>
    </citation>
    <scope>NUCLEOTIDE SEQUENCE</scope>
    <source>
        <strain evidence="17">HKST-UBA02</strain>
    </source>
</reference>
<evidence type="ECO:0000259" key="16">
    <source>
        <dbReference type="PROSITE" id="PS51711"/>
    </source>
</evidence>
<comment type="subcellular location">
    <subcellularLocation>
        <location evidence="15">Cell inner membrane</location>
        <topology evidence="15">Multi-pass membrane protein</topology>
    </subcellularLocation>
    <subcellularLocation>
        <location evidence="1">Cell membrane</location>
        <topology evidence="1">Multi-pass membrane protein</topology>
    </subcellularLocation>
</comment>
<dbReference type="Proteomes" id="UP000739538">
    <property type="component" value="Unassembled WGS sequence"/>
</dbReference>
<dbReference type="PANTHER" id="PTHR43185:SF1">
    <property type="entry name" value="FE(2+) TRANSPORTER FEOB"/>
    <property type="match status" value="1"/>
</dbReference>
<evidence type="ECO:0000256" key="12">
    <source>
        <dbReference type="NCBIfam" id="TIGR00437"/>
    </source>
</evidence>
<dbReference type="GO" id="GO:0046872">
    <property type="term" value="F:metal ion binding"/>
    <property type="evidence" value="ECO:0007669"/>
    <property type="project" value="UniProtKB-KW"/>
</dbReference>
<evidence type="ECO:0000256" key="1">
    <source>
        <dbReference type="ARBA" id="ARBA00004651"/>
    </source>
</evidence>
<dbReference type="Gene3D" id="3.40.50.300">
    <property type="entry name" value="P-loop containing nucleotide triphosphate hydrolases"/>
    <property type="match status" value="1"/>
</dbReference>
<dbReference type="GO" id="GO:0005886">
    <property type="term" value="C:plasma membrane"/>
    <property type="evidence" value="ECO:0007669"/>
    <property type="project" value="UniProtKB-SubCell"/>
</dbReference>
<keyword evidence="8 15" id="KW-0408">Iron</keyword>